<evidence type="ECO:0000313" key="6">
    <source>
        <dbReference type="Proteomes" id="UP000313948"/>
    </source>
</evidence>
<keyword evidence="6" id="KW-1185">Reference proteome</keyword>
<dbReference type="PROSITE" id="PS00622">
    <property type="entry name" value="HTH_LUXR_1"/>
    <property type="match status" value="1"/>
</dbReference>
<evidence type="ECO:0000256" key="2">
    <source>
        <dbReference type="ARBA" id="ARBA00023125"/>
    </source>
</evidence>
<protein>
    <submittedName>
        <fullName evidence="5">Helix-turn-helix transcriptional regulator</fullName>
    </submittedName>
</protein>
<dbReference type="Proteomes" id="UP000313948">
    <property type="component" value="Chromosome"/>
</dbReference>
<keyword evidence="3" id="KW-0804">Transcription</keyword>
<reference evidence="5 6" key="1">
    <citation type="submission" date="2019-05" db="EMBL/GenBank/DDBJ databases">
        <title>Georgenia *** sp. nov., and Georgenia *** sp. nov., isolated from the intestinal contents of plateau pika (Ochotona curzoniae) in the Qinghai-Tibet plateau of China.</title>
        <authorList>
            <person name="Tian Z."/>
        </authorList>
    </citation>
    <scope>NUCLEOTIDE SEQUENCE [LARGE SCALE GENOMIC DNA]</scope>
    <source>
        <strain evidence="5 6">Z294</strain>
    </source>
</reference>
<dbReference type="EMBL" id="CP040899">
    <property type="protein sequence ID" value="QDB79908.1"/>
    <property type="molecule type" value="Genomic_DNA"/>
</dbReference>
<sequence length="256" mass="28004">MRMRRLASWLDFAGDCLQSLESEVDWLTVGDLLATLLHAPTAGLFTWSPRVAGSVTAFERSPEPLLPDIASRASDSHPLALHYVRTRTSGVTAIHEVETTAEGRRYVSELRAVGMDQHLWIPVPSEGRMLQVCGACRAADRFTGDEHGDAVAVQRLLVGVVKHSQAVHSWRGTPGGLSDHRLATAAEWHLTAREVLVLDLGSRGMTSAAIARALSISPRTVEKHFENTYRKLGTRDRISAVLRAQSSGVLTARRTN</sequence>
<organism evidence="5 6">
    <name type="scientific">Georgenia wutianyii</name>
    <dbReference type="NCBI Taxonomy" id="2585135"/>
    <lineage>
        <taxon>Bacteria</taxon>
        <taxon>Bacillati</taxon>
        <taxon>Actinomycetota</taxon>
        <taxon>Actinomycetes</taxon>
        <taxon>Micrococcales</taxon>
        <taxon>Bogoriellaceae</taxon>
        <taxon>Georgenia</taxon>
    </lineage>
</organism>
<feature type="domain" description="HTH luxR-type" evidence="4">
    <location>
        <begin position="183"/>
        <end position="248"/>
    </location>
</feature>
<evidence type="ECO:0000256" key="3">
    <source>
        <dbReference type="ARBA" id="ARBA00023163"/>
    </source>
</evidence>
<evidence type="ECO:0000256" key="1">
    <source>
        <dbReference type="ARBA" id="ARBA00023015"/>
    </source>
</evidence>
<dbReference type="InterPro" id="IPR016032">
    <property type="entry name" value="Sig_transdc_resp-reg_C-effctor"/>
</dbReference>
<keyword evidence="1" id="KW-0805">Transcription regulation</keyword>
<dbReference type="InterPro" id="IPR036388">
    <property type="entry name" value="WH-like_DNA-bd_sf"/>
</dbReference>
<name>A0ABX5VNX2_9MICO</name>
<dbReference type="SUPFAM" id="SSF46894">
    <property type="entry name" value="C-terminal effector domain of the bipartite response regulators"/>
    <property type="match status" value="1"/>
</dbReference>
<dbReference type="PROSITE" id="PS50043">
    <property type="entry name" value="HTH_LUXR_2"/>
    <property type="match status" value="1"/>
</dbReference>
<dbReference type="PANTHER" id="PTHR44688">
    <property type="entry name" value="DNA-BINDING TRANSCRIPTIONAL ACTIVATOR DEVR_DOSR"/>
    <property type="match status" value="1"/>
</dbReference>
<proteinExistence type="predicted"/>
<dbReference type="CDD" id="cd06170">
    <property type="entry name" value="LuxR_C_like"/>
    <property type="match status" value="1"/>
</dbReference>
<dbReference type="PRINTS" id="PR00038">
    <property type="entry name" value="HTHLUXR"/>
</dbReference>
<dbReference type="PANTHER" id="PTHR44688:SF16">
    <property type="entry name" value="DNA-BINDING TRANSCRIPTIONAL ACTIVATOR DEVR_DOSR"/>
    <property type="match status" value="1"/>
</dbReference>
<gene>
    <name evidence="5" type="ORF">FE251_11370</name>
</gene>
<evidence type="ECO:0000313" key="5">
    <source>
        <dbReference type="EMBL" id="QDB79908.1"/>
    </source>
</evidence>
<accession>A0ABX5VNX2</accession>
<dbReference type="InterPro" id="IPR000792">
    <property type="entry name" value="Tscrpt_reg_LuxR_C"/>
</dbReference>
<dbReference type="Gene3D" id="1.10.10.10">
    <property type="entry name" value="Winged helix-like DNA-binding domain superfamily/Winged helix DNA-binding domain"/>
    <property type="match status" value="1"/>
</dbReference>
<dbReference type="Pfam" id="PF00196">
    <property type="entry name" value="GerE"/>
    <property type="match status" value="1"/>
</dbReference>
<evidence type="ECO:0000259" key="4">
    <source>
        <dbReference type="PROSITE" id="PS50043"/>
    </source>
</evidence>
<dbReference type="SMART" id="SM00421">
    <property type="entry name" value="HTH_LUXR"/>
    <property type="match status" value="1"/>
</dbReference>
<keyword evidence="2" id="KW-0238">DNA-binding</keyword>